<sequence length="282" mass="30676">MLSTVLRSALLCSVLLLSACAQLLDGASRLAQSQQLLQIRSWQGQYLQAGDFRLFSAGPVAQVAGNQPITVYLEGDGLAWLNSDTPSDDPTPLRPVGLQLALQQPDGVAVYLARPCQYAQPMPAQCQQRWWTSERFAEPVVAALDQALDQLKQQYGAGQINLVGYSGGAALALLLAERRSDVQLLIGVAGNVDPAGWIKLHDLSPLQGSLDPRQGLKHLRARHVWLFSGEQDENIPPSLATGVAERLTAQLPVSLRTLPGFNHQCCWAESWPALWREATGQK</sequence>
<name>A0A3G9GID7_9NEIS</name>
<evidence type="ECO:0008006" key="4">
    <source>
        <dbReference type="Google" id="ProtNLM"/>
    </source>
</evidence>
<evidence type="ECO:0000256" key="1">
    <source>
        <dbReference type="SAM" id="SignalP"/>
    </source>
</evidence>
<feature type="chain" id="PRO_5018127310" description="Alpha/beta hydrolase" evidence="1">
    <location>
        <begin position="22"/>
        <end position="282"/>
    </location>
</feature>
<dbReference type="RefSeq" id="WP_089083059.1">
    <property type="nucleotide sequence ID" value="NZ_AP018823.1"/>
</dbReference>
<evidence type="ECO:0000313" key="2">
    <source>
        <dbReference type="EMBL" id="BBF87660.1"/>
    </source>
</evidence>
<proteinExistence type="predicted"/>
<evidence type="ECO:0000313" key="3">
    <source>
        <dbReference type="Proteomes" id="UP000198290"/>
    </source>
</evidence>
<reference evidence="2 3" key="2">
    <citation type="journal article" date="2017" name="Genome Announc.">
        <title>Draft genome sequence of Aquitalea magnusonii strain H3, a plant growth-promoting bacterium of duckweed Lemna minor.</title>
        <authorList>
            <person name="Ishizawa H."/>
            <person name="Kuroda M."/>
            <person name="Ike M."/>
        </authorList>
    </citation>
    <scope>NUCLEOTIDE SEQUENCE [LARGE SCALE GENOMIC DNA]</scope>
    <source>
        <strain evidence="2 3">H3</strain>
    </source>
</reference>
<keyword evidence="3" id="KW-1185">Reference proteome</keyword>
<dbReference type="Proteomes" id="UP000198290">
    <property type="component" value="Chromosome"/>
</dbReference>
<keyword evidence="1" id="KW-0732">Signal</keyword>
<dbReference type="PROSITE" id="PS51257">
    <property type="entry name" value="PROKAR_LIPOPROTEIN"/>
    <property type="match status" value="1"/>
</dbReference>
<accession>A0A3G9GID7</accession>
<gene>
    <name evidence="2" type="ORF">DLM_4086</name>
</gene>
<dbReference type="KEGG" id="amah:DLM_4086"/>
<reference evidence="3" key="3">
    <citation type="journal article" date="2017" name="Plant Physiol. Biochem.">
        <title>Differential oxidative and antioxidative response of duckweed Lemna minor toward plant growth promoting/inhibiting bacteria.</title>
        <authorList>
            <person name="Ishizawa H."/>
            <person name="Kuroda M."/>
            <person name="Morikawa M."/>
            <person name="Ike M."/>
        </authorList>
    </citation>
    <scope>NUCLEOTIDE SEQUENCE [LARGE SCALE GENOMIC DNA]</scope>
    <source>
        <strain evidence="3">H3</strain>
    </source>
</reference>
<dbReference type="AlphaFoldDB" id="A0A3G9GID7"/>
<organism evidence="2 3">
    <name type="scientific">Aquitalea magnusonii</name>
    <dbReference type="NCBI Taxonomy" id="332411"/>
    <lineage>
        <taxon>Bacteria</taxon>
        <taxon>Pseudomonadati</taxon>
        <taxon>Pseudomonadota</taxon>
        <taxon>Betaproteobacteria</taxon>
        <taxon>Neisseriales</taxon>
        <taxon>Chromobacteriaceae</taxon>
        <taxon>Aquitalea</taxon>
    </lineage>
</organism>
<dbReference type="OrthoDB" id="5451115at2"/>
<feature type="signal peptide" evidence="1">
    <location>
        <begin position="1"/>
        <end position="21"/>
    </location>
</feature>
<dbReference type="InterPro" id="IPR029058">
    <property type="entry name" value="AB_hydrolase_fold"/>
</dbReference>
<reference evidence="3" key="1">
    <citation type="journal article" date="2017" name="Biotechnol. Biofuels">
        <title>Evaluation of environmental bacterial communities as a factor affecting the growth of duckweed Lemna minor.</title>
        <authorList>
            <person name="Ishizawa H."/>
            <person name="Kuroda M."/>
            <person name="Morikawa M."/>
            <person name="Ike M."/>
        </authorList>
    </citation>
    <scope>NUCLEOTIDE SEQUENCE [LARGE SCALE GENOMIC DNA]</scope>
    <source>
        <strain evidence="3">H3</strain>
    </source>
</reference>
<dbReference type="EMBL" id="AP018823">
    <property type="protein sequence ID" value="BBF87660.1"/>
    <property type="molecule type" value="Genomic_DNA"/>
</dbReference>
<dbReference type="SUPFAM" id="SSF53474">
    <property type="entry name" value="alpha/beta-Hydrolases"/>
    <property type="match status" value="1"/>
</dbReference>
<dbReference type="Gene3D" id="3.40.50.1820">
    <property type="entry name" value="alpha/beta hydrolase"/>
    <property type="match status" value="1"/>
</dbReference>
<protein>
    <recommendedName>
        <fullName evidence="4">Alpha/beta hydrolase</fullName>
    </recommendedName>
</protein>